<dbReference type="RefSeq" id="WP_177208158.1">
    <property type="nucleotide sequence ID" value="NZ_FOLO01000065.1"/>
</dbReference>
<gene>
    <name evidence="2" type="ORF">SAMN02745724_04777</name>
</gene>
<keyword evidence="1" id="KW-0812">Transmembrane</keyword>
<keyword evidence="3" id="KW-1185">Reference proteome</keyword>
<evidence type="ECO:0000256" key="1">
    <source>
        <dbReference type="SAM" id="Phobius"/>
    </source>
</evidence>
<name>A0A1I1T2Z5_9GAMM</name>
<dbReference type="EMBL" id="FOLO01000065">
    <property type="protein sequence ID" value="SFD53035.1"/>
    <property type="molecule type" value="Genomic_DNA"/>
</dbReference>
<protein>
    <submittedName>
        <fullName evidence="2">Uncharacterized protein</fullName>
    </submittedName>
</protein>
<evidence type="ECO:0000313" key="3">
    <source>
        <dbReference type="Proteomes" id="UP000198862"/>
    </source>
</evidence>
<feature type="transmembrane region" description="Helical" evidence="1">
    <location>
        <begin position="7"/>
        <end position="25"/>
    </location>
</feature>
<dbReference type="STRING" id="1123010.SAMN02745724_04777"/>
<reference evidence="2 3" key="1">
    <citation type="submission" date="2016-10" db="EMBL/GenBank/DDBJ databases">
        <authorList>
            <person name="de Groot N.N."/>
        </authorList>
    </citation>
    <scope>NUCLEOTIDE SEQUENCE [LARGE SCALE GENOMIC DNA]</scope>
    <source>
        <strain evidence="2 3">DSM 6059</strain>
    </source>
</reference>
<keyword evidence="1" id="KW-0472">Membrane</keyword>
<dbReference type="AlphaFoldDB" id="A0A1I1T2Z5"/>
<keyword evidence="1" id="KW-1133">Transmembrane helix</keyword>
<evidence type="ECO:0000313" key="2">
    <source>
        <dbReference type="EMBL" id="SFD53035.1"/>
    </source>
</evidence>
<organism evidence="2 3">
    <name type="scientific">Pseudoalteromonas denitrificans DSM 6059</name>
    <dbReference type="NCBI Taxonomy" id="1123010"/>
    <lineage>
        <taxon>Bacteria</taxon>
        <taxon>Pseudomonadati</taxon>
        <taxon>Pseudomonadota</taxon>
        <taxon>Gammaproteobacteria</taxon>
        <taxon>Alteromonadales</taxon>
        <taxon>Pseudoalteromonadaceae</taxon>
        <taxon>Pseudoalteromonas</taxon>
    </lineage>
</organism>
<dbReference type="Proteomes" id="UP000198862">
    <property type="component" value="Unassembled WGS sequence"/>
</dbReference>
<proteinExistence type="predicted"/>
<feature type="transmembrane region" description="Helical" evidence="1">
    <location>
        <begin position="31"/>
        <end position="50"/>
    </location>
</feature>
<sequence length="52" mass="5332">MNTSSAIELYATSIFGGLVMSVLTFNGMASAVALGTVIASSVITAAYVFARR</sequence>
<accession>A0A1I1T2Z5</accession>